<feature type="domain" description="Alpha glucuronidase N-terminal" evidence="2">
    <location>
        <begin position="11"/>
        <end position="105"/>
    </location>
</feature>
<dbReference type="InterPro" id="IPR005154">
    <property type="entry name" value="Glyco_hydro_67_aGlcAse_N"/>
</dbReference>
<dbReference type="EMBL" id="JASKHM010000008">
    <property type="protein sequence ID" value="MEQ4483588.1"/>
    <property type="molecule type" value="Genomic_DNA"/>
</dbReference>
<proteinExistence type="predicted"/>
<evidence type="ECO:0000259" key="2">
    <source>
        <dbReference type="Pfam" id="PF03648"/>
    </source>
</evidence>
<comment type="caution">
    <text evidence="3">The sequence shown here is derived from an EMBL/GenBank/DDBJ whole genome shotgun (WGS) entry which is preliminary data.</text>
</comment>
<evidence type="ECO:0000256" key="1">
    <source>
        <dbReference type="ARBA" id="ARBA00022801"/>
    </source>
</evidence>
<name>A0ABV1KU53_9BACL</name>
<accession>A0ABV1KU53</accession>
<dbReference type="SUPFAM" id="SSF55545">
    <property type="entry name" value="beta-N-acetylhexosaminidase-like domain"/>
    <property type="match status" value="1"/>
</dbReference>
<dbReference type="Pfam" id="PF16126">
    <property type="entry name" value="DUF4838"/>
    <property type="match status" value="1"/>
</dbReference>
<dbReference type="Proteomes" id="UP001493487">
    <property type="component" value="Unassembled WGS sequence"/>
</dbReference>
<reference evidence="3 4" key="1">
    <citation type="journal article" date="2023" name="Genome Announc.">
        <title>Pan-Genome Analyses of the Genus Cohnella and Proposal of the Novel Species Cohnella silvisoli sp. nov., Isolated from Forest Soil.</title>
        <authorList>
            <person name="Wang C."/>
            <person name="Mao L."/>
            <person name="Bao G."/>
            <person name="Zhu H."/>
        </authorList>
    </citation>
    <scope>NUCLEOTIDE SEQUENCE [LARGE SCALE GENOMIC DNA]</scope>
    <source>
        <strain evidence="3 4">NL03-T5-1</strain>
    </source>
</reference>
<keyword evidence="4" id="KW-1185">Reference proteome</keyword>
<evidence type="ECO:0000313" key="3">
    <source>
        <dbReference type="EMBL" id="MEQ4483588.1"/>
    </source>
</evidence>
<organism evidence="3 4">
    <name type="scientific">Cohnella silvisoli</name>
    <dbReference type="NCBI Taxonomy" id="2873699"/>
    <lineage>
        <taxon>Bacteria</taxon>
        <taxon>Bacillati</taxon>
        <taxon>Bacillota</taxon>
        <taxon>Bacilli</taxon>
        <taxon>Bacillales</taxon>
        <taxon>Paenibacillaceae</taxon>
        <taxon>Cohnella</taxon>
    </lineage>
</organism>
<protein>
    <submittedName>
        <fullName evidence="3">DUF4838 domain-containing protein</fullName>
    </submittedName>
</protein>
<keyword evidence="1" id="KW-0378">Hydrolase</keyword>
<dbReference type="RefSeq" id="WP_232186238.1">
    <property type="nucleotide sequence ID" value="NZ_JAIOAP010000007.1"/>
</dbReference>
<dbReference type="InterPro" id="IPR029018">
    <property type="entry name" value="Hex-like_dom2"/>
</dbReference>
<dbReference type="InterPro" id="IPR032287">
    <property type="entry name" value="DUF4838"/>
</dbReference>
<evidence type="ECO:0000313" key="4">
    <source>
        <dbReference type="Proteomes" id="UP001493487"/>
    </source>
</evidence>
<sequence length="643" mass="73970">MIIIKQGAACASIVVEQTPVALFAAKELQKYLLRISGCRVSVSGKRVDGHAAIYIGSMHWCKNETHYDPGFEQLKDDGFCIKSVNNELILSSRAERGLLFAVYSLLEMIGCRWFYPGESGEFIPSLHDIRIDDLSVLENPDFAIRSFTEDSHQEPSDIWKMEITELIDWCCKNKINAIFIHSHPLKEIEGIEFVKGEIKKRGMLYEHGGHGVQDLIDRNLFEQKPYLFREKNGERRRDGNFCGSCDETIEMLVSGLEEVLKKHPEIDLLHLFFDDVMEGSWCECERCKAISPAQQLMNVINRIAGRIAIIAPEVKIDMVLYHDTLDMAQITSAPENNVIGYFAPRERCYSHSIGDSSCERNAVYLQKLKDVVGKFGENSYVFEYYDDMILFRKMKINIPSVIAQDLKDYRKAGIGKITSLMFGRYSWWAYEFNMHVFVKAAWNTNYDYSQGLREFCSKLFPGIAEQMILYYNRLEQASYGFLTFCEYEGFVQDLRNLPPQNYDFYQKHIEQIKKSIELLNSGMFVIKELMKNSGDEQQIRLIREKYILDITIMEAEAIYHEMLGRFLYEKGGYADNDLLETHLQIAKSLISETKNRIEKIPYSIKGIAGGDGIFVRHLCGDQIHFLDSIQKLPNPSDAGQLGK</sequence>
<dbReference type="PANTHER" id="PTHR47406:SF2">
    <property type="entry name" value="ALPHA GLUCURONIDASE N-TERMINAL DOMAIN-CONTAINING PROTEIN"/>
    <property type="match status" value="1"/>
</dbReference>
<dbReference type="PANTHER" id="PTHR47406">
    <property type="entry name" value="COAGULATION FACTOR 5/8 TYPE, C-TERMINAL"/>
    <property type="match status" value="1"/>
</dbReference>
<dbReference type="Pfam" id="PF03648">
    <property type="entry name" value="Glyco_hydro_67N"/>
    <property type="match status" value="1"/>
</dbReference>
<dbReference type="Gene3D" id="3.30.379.10">
    <property type="entry name" value="Chitobiase/beta-hexosaminidase domain 2-like"/>
    <property type="match status" value="1"/>
</dbReference>
<gene>
    <name evidence="3" type="ORF">QJS35_14435</name>
</gene>